<dbReference type="Proteomes" id="UP000886998">
    <property type="component" value="Unassembled WGS sequence"/>
</dbReference>
<sequence length="135" mass="15403">MLQLPDSNPPFPVLFPYVFSMCWGPSLCKQAPKIINCRIGIHYKNELRLLASYRMTSNILALVARRLKPSQRRGENLLSFCIGSQPQRPPLSLTTTPFPSFPGKWSGGRQLAPLQEQESSRNKLFHPFHLPHSLY</sequence>
<feature type="region of interest" description="Disordered" evidence="1">
    <location>
        <begin position="84"/>
        <end position="109"/>
    </location>
</feature>
<dbReference type="AlphaFoldDB" id="A0A8X7C8K0"/>
<evidence type="ECO:0000256" key="1">
    <source>
        <dbReference type="SAM" id="MobiDB-lite"/>
    </source>
</evidence>
<reference evidence="2" key="1">
    <citation type="submission" date="2020-08" db="EMBL/GenBank/DDBJ databases">
        <title>Multicomponent nature underlies the extraordinary mechanical properties of spider dragline silk.</title>
        <authorList>
            <person name="Kono N."/>
            <person name="Nakamura H."/>
            <person name="Mori M."/>
            <person name="Yoshida Y."/>
            <person name="Ohtoshi R."/>
            <person name="Malay A.D."/>
            <person name="Moran D.A.P."/>
            <person name="Tomita M."/>
            <person name="Numata K."/>
            <person name="Arakawa K."/>
        </authorList>
    </citation>
    <scope>NUCLEOTIDE SEQUENCE</scope>
</reference>
<evidence type="ECO:0000313" key="3">
    <source>
        <dbReference type="Proteomes" id="UP000886998"/>
    </source>
</evidence>
<evidence type="ECO:0000313" key="2">
    <source>
        <dbReference type="EMBL" id="GFY61819.1"/>
    </source>
</evidence>
<keyword evidence="3" id="KW-1185">Reference proteome</keyword>
<dbReference type="OrthoDB" id="10315213at2759"/>
<dbReference type="EMBL" id="BMAV01013816">
    <property type="protein sequence ID" value="GFY61819.1"/>
    <property type="molecule type" value="Genomic_DNA"/>
</dbReference>
<name>A0A8X7C8K0_9ARAC</name>
<gene>
    <name evidence="2" type="ORF">TNIN_172861</name>
</gene>
<organism evidence="2 3">
    <name type="scientific">Trichonephila inaurata madagascariensis</name>
    <dbReference type="NCBI Taxonomy" id="2747483"/>
    <lineage>
        <taxon>Eukaryota</taxon>
        <taxon>Metazoa</taxon>
        <taxon>Ecdysozoa</taxon>
        <taxon>Arthropoda</taxon>
        <taxon>Chelicerata</taxon>
        <taxon>Arachnida</taxon>
        <taxon>Araneae</taxon>
        <taxon>Araneomorphae</taxon>
        <taxon>Entelegynae</taxon>
        <taxon>Araneoidea</taxon>
        <taxon>Nephilidae</taxon>
        <taxon>Trichonephila</taxon>
        <taxon>Trichonephila inaurata</taxon>
    </lineage>
</organism>
<comment type="caution">
    <text evidence="2">The sequence shown here is derived from an EMBL/GenBank/DDBJ whole genome shotgun (WGS) entry which is preliminary data.</text>
</comment>
<accession>A0A8X7C8K0</accession>
<feature type="compositionally biased region" description="Low complexity" evidence="1">
    <location>
        <begin position="90"/>
        <end position="102"/>
    </location>
</feature>
<proteinExistence type="predicted"/>
<protein>
    <submittedName>
        <fullName evidence="2">Uncharacterized protein</fullName>
    </submittedName>
</protein>